<keyword evidence="4" id="KW-1185">Reference proteome</keyword>
<feature type="region of interest" description="Disordered" evidence="2">
    <location>
        <begin position="123"/>
        <end position="142"/>
    </location>
</feature>
<reference evidence="3" key="1">
    <citation type="submission" date="2021-01" db="EMBL/GenBank/DDBJ databases">
        <authorList>
            <consortium name="Genoscope - CEA"/>
            <person name="William W."/>
        </authorList>
    </citation>
    <scope>NUCLEOTIDE SEQUENCE</scope>
</reference>
<organism evidence="3 4">
    <name type="scientific">Paramecium octaurelia</name>
    <dbReference type="NCBI Taxonomy" id="43137"/>
    <lineage>
        <taxon>Eukaryota</taxon>
        <taxon>Sar</taxon>
        <taxon>Alveolata</taxon>
        <taxon>Ciliophora</taxon>
        <taxon>Intramacronucleata</taxon>
        <taxon>Oligohymenophorea</taxon>
        <taxon>Peniculida</taxon>
        <taxon>Parameciidae</taxon>
        <taxon>Paramecium</taxon>
    </lineage>
</organism>
<evidence type="ECO:0000313" key="3">
    <source>
        <dbReference type="EMBL" id="CAD8169282.1"/>
    </source>
</evidence>
<evidence type="ECO:0000313" key="4">
    <source>
        <dbReference type="Proteomes" id="UP000683925"/>
    </source>
</evidence>
<keyword evidence="1" id="KW-0175">Coiled coil</keyword>
<feature type="compositionally biased region" description="Basic and acidic residues" evidence="2">
    <location>
        <begin position="280"/>
        <end position="301"/>
    </location>
</feature>
<feature type="region of interest" description="Disordered" evidence="2">
    <location>
        <begin position="249"/>
        <end position="334"/>
    </location>
</feature>
<feature type="compositionally biased region" description="Polar residues" evidence="2">
    <location>
        <begin position="123"/>
        <end position="135"/>
    </location>
</feature>
<gene>
    <name evidence="3" type="ORF">POCTA_138.1.T0530129</name>
</gene>
<feature type="compositionally biased region" description="Low complexity" evidence="2">
    <location>
        <begin position="302"/>
        <end position="312"/>
    </location>
</feature>
<comment type="caution">
    <text evidence="3">The sequence shown here is derived from an EMBL/GenBank/DDBJ whole genome shotgun (WGS) entry which is preliminary data.</text>
</comment>
<evidence type="ECO:0000256" key="2">
    <source>
        <dbReference type="SAM" id="MobiDB-lite"/>
    </source>
</evidence>
<dbReference type="AlphaFoldDB" id="A0A8S1UZN5"/>
<protein>
    <submittedName>
        <fullName evidence="3">Uncharacterized protein</fullName>
    </submittedName>
</protein>
<proteinExistence type="predicted"/>
<feature type="compositionally biased region" description="Acidic residues" evidence="2">
    <location>
        <begin position="252"/>
        <end position="264"/>
    </location>
</feature>
<name>A0A8S1UZN5_PAROT</name>
<evidence type="ECO:0000256" key="1">
    <source>
        <dbReference type="SAM" id="Coils"/>
    </source>
</evidence>
<dbReference type="EMBL" id="CAJJDP010000053">
    <property type="protein sequence ID" value="CAD8169282.1"/>
    <property type="molecule type" value="Genomic_DNA"/>
</dbReference>
<dbReference type="OMA" id="MYRPKNA"/>
<feature type="coiled-coil region" evidence="1">
    <location>
        <begin position="389"/>
        <end position="451"/>
    </location>
</feature>
<dbReference type="Proteomes" id="UP000683925">
    <property type="component" value="Unassembled WGS sequence"/>
</dbReference>
<sequence>MKPLINLDFSEVKFDNEQIPNYTREFMDQMRDHMYHVRKFEEMQKNQIPKLIPQRPMSAQAKKVKTHQEKHKYLKKKEPSQIIPKPQATSKNTSNAITLGQTYISESIPVIQSNLLVSGSDVQLPKQPNSSNVCKKQTPKEQHINNKPQQLKAIDQPVKKEVYGLFDWEDEIDGQFYIKEAIQLQEKNKRLQTAEQTNREQFLQKVKTQNALSPKEEILRQQQIEIQQKQMKLEQLRQNNKVEQEIVKTTEQEDDYGNDFEDEDQNIRQPIHQEEDDYGKDEFEAYDEGRMPDEKDKEKQQQKQSEVVNKKQLIPHKTNTDSKSTLTQNSKKRKKFMYRPKNAKERKQELVGMREDLEKNMIQNDPASAQLYNLMQDSKEKEKLMIEVNTKRKDELALARLTLQQLQEKIDQQLHIIDDLDRKENYAQQIIEKLKENRNKQQQQYDNEIEKFLACKVIARLLKGKKDRRLYLELRRQKFMNMLKQ</sequence>
<accession>A0A8S1UZN5</accession>
<dbReference type="OrthoDB" id="308145at2759"/>